<dbReference type="Proteomes" id="UP000007801">
    <property type="component" value="Unassembled WGS sequence"/>
</dbReference>
<accession>A0A0P8YBW5</accession>
<gene>
    <name evidence="2" type="primary">Dana\GF27676</name>
    <name evidence="2" type="ORF">GF27676</name>
</gene>
<dbReference type="InParanoid" id="A0A0P8YBW5"/>
<evidence type="ECO:0000313" key="3">
    <source>
        <dbReference type="Proteomes" id="UP000007801"/>
    </source>
</evidence>
<dbReference type="AlphaFoldDB" id="A0A0P8YBW5"/>
<sequence length="113" mass="12193">MGLDKQGSTTIDSRDKSQSVIGGDWQEGGYNRKIRQCQTKRVRCNKSTGIKIAMDHRTRVEVVQVPPMAQGPTTVIVQPPPPPPPPKENGCCCCPCCPCCCGCGDCCCCCTIM</sequence>
<reference evidence="2 3" key="1">
    <citation type="journal article" date="2007" name="Nature">
        <title>Evolution of genes and genomes on the Drosophila phylogeny.</title>
        <authorList>
            <consortium name="Drosophila 12 Genomes Consortium"/>
            <person name="Clark A.G."/>
            <person name="Eisen M.B."/>
            <person name="Smith D.R."/>
            <person name="Bergman C.M."/>
            <person name="Oliver B."/>
            <person name="Markow T.A."/>
            <person name="Kaufman T.C."/>
            <person name="Kellis M."/>
            <person name="Gelbart W."/>
            <person name="Iyer V.N."/>
            <person name="Pollard D.A."/>
            <person name="Sackton T.B."/>
            <person name="Larracuente A.M."/>
            <person name="Singh N.D."/>
            <person name="Abad J.P."/>
            <person name="Abt D.N."/>
            <person name="Adryan B."/>
            <person name="Aguade M."/>
            <person name="Akashi H."/>
            <person name="Anderson W.W."/>
            <person name="Aquadro C.F."/>
            <person name="Ardell D.H."/>
            <person name="Arguello R."/>
            <person name="Artieri C.G."/>
            <person name="Barbash D.A."/>
            <person name="Barker D."/>
            <person name="Barsanti P."/>
            <person name="Batterham P."/>
            <person name="Batzoglou S."/>
            <person name="Begun D."/>
            <person name="Bhutkar A."/>
            <person name="Blanco E."/>
            <person name="Bosak S.A."/>
            <person name="Bradley R.K."/>
            <person name="Brand A.D."/>
            <person name="Brent M.R."/>
            <person name="Brooks A.N."/>
            <person name="Brown R.H."/>
            <person name="Butlin R.K."/>
            <person name="Caggese C."/>
            <person name="Calvi B.R."/>
            <person name="Bernardo de Carvalho A."/>
            <person name="Caspi A."/>
            <person name="Castrezana S."/>
            <person name="Celniker S.E."/>
            <person name="Chang J.L."/>
            <person name="Chapple C."/>
            <person name="Chatterji S."/>
            <person name="Chinwalla A."/>
            <person name="Civetta A."/>
            <person name="Clifton S.W."/>
            <person name="Comeron J.M."/>
            <person name="Costello J.C."/>
            <person name="Coyne J.A."/>
            <person name="Daub J."/>
            <person name="David R.G."/>
            <person name="Delcher A.L."/>
            <person name="Delehaunty K."/>
            <person name="Do C.B."/>
            <person name="Ebling H."/>
            <person name="Edwards K."/>
            <person name="Eickbush T."/>
            <person name="Evans J.D."/>
            <person name="Filipski A."/>
            <person name="Findeiss S."/>
            <person name="Freyhult E."/>
            <person name="Fulton L."/>
            <person name="Fulton R."/>
            <person name="Garcia A.C."/>
            <person name="Gardiner A."/>
            <person name="Garfield D.A."/>
            <person name="Garvin B.E."/>
            <person name="Gibson G."/>
            <person name="Gilbert D."/>
            <person name="Gnerre S."/>
            <person name="Godfrey J."/>
            <person name="Good R."/>
            <person name="Gotea V."/>
            <person name="Gravely B."/>
            <person name="Greenberg A.J."/>
            <person name="Griffiths-Jones S."/>
            <person name="Gross S."/>
            <person name="Guigo R."/>
            <person name="Gustafson E.A."/>
            <person name="Haerty W."/>
            <person name="Hahn M.W."/>
            <person name="Halligan D.L."/>
            <person name="Halpern A.L."/>
            <person name="Halter G.M."/>
            <person name="Han M.V."/>
            <person name="Heger A."/>
            <person name="Hillier L."/>
            <person name="Hinrichs A.S."/>
            <person name="Holmes I."/>
            <person name="Hoskins R.A."/>
            <person name="Hubisz M.J."/>
            <person name="Hultmark D."/>
            <person name="Huntley M.A."/>
            <person name="Jaffe D.B."/>
            <person name="Jagadeeshan S."/>
            <person name="Jeck W.R."/>
            <person name="Johnson J."/>
            <person name="Jones C.D."/>
            <person name="Jordan W.C."/>
            <person name="Karpen G.H."/>
            <person name="Kataoka E."/>
            <person name="Keightley P.D."/>
            <person name="Kheradpour P."/>
            <person name="Kirkness E.F."/>
            <person name="Koerich L.B."/>
            <person name="Kristiansen K."/>
            <person name="Kudrna D."/>
            <person name="Kulathinal R.J."/>
            <person name="Kumar S."/>
            <person name="Kwok R."/>
            <person name="Lander E."/>
            <person name="Langley C.H."/>
            <person name="Lapoint R."/>
            <person name="Lazzaro B.P."/>
            <person name="Lee S.J."/>
            <person name="Levesque L."/>
            <person name="Li R."/>
            <person name="Lin C.F."/>
            <person name="Lin M.F."/>
            <person name="Lindblad-Toh K."/>
            <person name="Llopart A."/>
            <person name="Long M."/>
            <person name="Low L."/>
            <person name="Lozovsky E."/>
            <person name="Lu J."/>
            <person name="Luo M."/>
            <person name="Machado C.A."/>
            <person name="Makalowski W."/>
            <person name="Marzo M."/>
            <person name="Matsuda M."/>
            <person name="Matzkin L."/>
            <person name="McAllister B."/>
            <person name="McBride C.S."/>
            <person name="McKernan B."/>
            <person name="McKernan K."/>
            <person name="Mendez-Lago M."/>
            <person name="Minx P."/>
            <person name="Mollenhauer M.U."/>
            <person name="Montooth K."/>
            <person name="Mount S.M."/>
            <person name="Mu X."/>
            <person name="Myers E."/>
            <person name="Negre B."/>
            <person name="Newfeld S."/>
            <person name="Nielsen R."/>
            <person name="Noor M.A."/>
            <person name="O'Grady P."/>
            <person name="Pachter L."/>
            <person name="Papaceit M."/>
            <person name="Parisi M.J."/>
            <person name="Parisi M."/>
            <person name="Parts L."/>
            <person name="Pedersen J.S."/>
            <person name="Pesole G."/>
            <person name="Phillippy A.M."/>
            <person name="Ponting C.P."/>
            <person name="Pop M."/>
            <person name="Porcelli D."/>
            <person name="Powell J.R."/>
            <person name="Prohaska S."/>
            <person name="Pruitt K."/>
            <person name="Puig M."/>
            <person name="Quesneville H."/>
            <person name="Ram K.R."/>
            <person name="Rand D."/>
            <person name="Rasmussen M.D."/>
            <person name="Reed L.K."/>
            <person name="Reenan R."/>
            <person name="Reily A."/>
            <person name="Remington K.A."/>
            <person name="Rieger T.T."/>
            <person name="Ritchie M.G."/>
            <person name="Robin C."/>
            <person name="Rogers Y.H."/>
            <person name="Rohde C."/>
            <person name="Rozas J."/>
            <person name="Rubenfield M.J."/>
            <person name="Ruiz A."/>
            <person name="Russo S."/>
            <person name="Salzberg S.L."/>
            <person name="Sanchez-Gracia A."/>
            <person name="Saranga D.J."/>
            <person name="Sato H."/>
            <person name="Schaeffer S.W."/>
            <person name="Schatz M.C."/>
            <person name="Schlenke T."/>
            <person name="Schwartz R."/>
            <person name="Segarra C."/>
            <person name="Singh R.S."/>
            <person name="Sirot L."/>
            <person name="Sirota M."/>
            <person name="Sisneros N.B."/>
            <person name="Smith C.D."/>
            <person name="Smith T.F."/>
            <person name="Spieth J."/>
            <person name="Stage D.E."/>
            <person name="Stark A."/>
            <person name="Stephan W."/>
            <person name="Strausberg R.L."/>
            <person name="Strempel S."/>
            <person name="Sturgill D."/>
            <person name="Sutton G."/>
            <person name="Sutton G.G."/>
            <person name="Tao W."/>
            <person name="Teichmann S."/>
            <person name="Tobari Y.N."/>
            <person name="Tomimura Y."/>
            <person name="Tsolas J.M."/>
            <person name="Valente V.L."/>
            <person name="Venter E."/>
            <person name="Venter J.C."/>
            <person name="Vicario S."/>
            <person name="Vieira F.G."/>
            <person name="Vilella A.J."/>
            <person name="Villasante A."/>
            <person name="Walenz B."/>
            <person name="Wang J."/>
            <person name="Wasserman M."/>
            <person name="Watts T."/>
            <person name="Wilson D."/>
            <person name="Wilson R.K."/>
            <person name="Wing R.A."/>
            <person name="Wolfner M.F."/>
            <person name="Wong A."/>
            <person name="Wong G.K."/>
            <person name="Wu C.I."/>
            <person name="Wu G."/>
            <person name="Yamamoto D."/>
            <person name="Yang H.P."/>
            <person name="Yang S.P."/>
            <person name="Yorke J.A."/>
            <person name="Yoshida K."/>
            <person name="Zdobnov E."/>
            <person name="Zhang P."/>
            <person name="Zhang Y."/>
            <person name="Zimin A.V."/>
            <person name="Baldwin J."/>
            <person name="Abdouelleil A."/>
            <person name="Abdulkadir J."/>
            <person name="Abebe A."/>
            <person name="Abera B."/>
            <person name="Abreu J."/>
            <person name="Acer S.C."/>
            <person name="Aftuck L."/>
            <person name="Alexander A."/>
            <person name="An P."/>
            <person name="Anderson E."/>
            <person name="Anderson S."/>
            <person name="Arachi H."/>
            <person name="Azer M."/>
            <person name="Bachantsang P."/>
            <person name="Barry A."/>
            <person name="Bayul T."/>
            <person name="Berlin A."/>
            <person name="Bessette D."/>
            <person name="Bloom T."/>
            <person name="Blye J."/>
            <person name="Boguslavskiy L."/>
            <person name="Bonnet C."/>
            <person name="Boukhgalter B."/>
            <person name="Bourzgui I."/>
            <person name="Brown A."/>
            <person name="Cahill P."/>
            <person name="Channer S."/>
            <person name="Cheshatsang Y."/>
            <person name="Chuda L."/>
            <person name="Citroen M."/>
            <person name="Collymore A."/>
            <person name="Cooke P."/>
            <person name="Costello M."/>
            <person name="D'Aco K."/>
            <person name="Daza R."/>
            <person name="De Haan G."/>
            <person name="DeGray S."/>
            <person name="DeMaso C."/>
            <person name="Dhargay N."/>
            <person name="Dooley K."/>
            <person name="Dooley E."/>
            <person name="Doricent M."/>
            <person name="Dorje P."/>
            <person name="Dorjee K."/>
            <person name="Dupes A."/>
            <person name="Elong R."/>
            <person name="Falk J."/>
            <person name="Farina A."/>
            <person name="Faro S."/>
            <person name="Ferguson D."/>
            <person name="Fisher S."/>
            <person name="Foley C.D."/>
            <person name="Franke A."/>
            <person name="Friedrich D."/>
            <person name="Gadbois L."/>
            <person name="Gearin G."/>
            <person name="Gearin C.R."/>
            <person name="Giannoukos G."/>
            <person name="Goode T."/>
            <person name="Graham J."/>
            <person name="Grandbois E."/>
            <person name="Grewal S."/>
            <person name="Gyaltsen K."/>
            <person name="Hafez N."/>
            <person name="Hagos B."/>
            <person name="Hall J."/>
            <person name="Henson C."/>
            <person name="Hollinger A."/>
            <person name="Honan T."/>
            <person name="Huard M.D."/>
            <person name="Hughes L."/>
            <person name="Hurhula B."/>
            <person name="Husby M.E."/>
            <person name="Kamat A."/>
            <person name="Kanga B."/>
            <person name="Kashin S."/>
            <person name="Khazanovich D."/>
            <person name="Kisner P."/>
            <person name="Lance K."/>
            <person name="Lara M."/>
            <person name="Lee W."/>
            <person name="Lennon N."/>
            <person name="Letendre F."/>
            <person name="LeVine R."/>
            <person name="Lipovsky A."/>
            <person name="Liu X."/>
            <person name="Liu J."/>
            <person name="Liu S."/>
            <person name="Lokyitsang T."/>
            <person name="Lokyitsang Y."/>
            <person name="Lubonja R."/>
            <person name="Lui A."/>
            <person name="MacDonald P."/>
            <person name="Magnisalis V."/>
            <person name="Maru K."/>
            <person name="Matthews C."/>
            <person name="McCusker W."/>
            <person name="McDonough S."/>
            <person name="Mehta T."/>
            <person name="Meldrim J."/>
            <person name="Meneus L."/>
            <person name="Mihai O."/>
            <person name="Mihalev A."/>
            <person name="Mihova T."/>
            <person name="Mittelman R."/>
            <person name="Mlenga V."/>
            <person name="Montmayeur A."/>
            <person name="Mulrain L."/>
            <person name="Navidi A."/>
            <person name="Naylor J."/>
            <person name="Negash T."/>
            <person name="Nguyen T."/>
            <person name="Nguyen N."/>
            <person name="Nicol R."/>
            <person name="Norbu C."/>
            <person name="Norbu N."/>
            <person name="Novod N."/>
            <person name="O'Neill B."/>
            <person name="Osman S."/>
            <person name="Markiewicz E."/>
            <person name="Oyono O.L."/>
            <person name="Patti C."/>
            <person name="Phunkhang P."/>
            <person name="Pierre F."/>
            <person name="Priest M."/>
            <person name="Raghuraman S."/>
            <person name="Rege F."/>
            <person name="Reyes R."/>
            <person name="Rise C."/>
            <person name="Rogov P."/>
            <person name="Ross K."/>
            <person name="Ryan E."/>
            <person name="Settipalli S."/>
            <person name="Shea T."/>
            <person name="Sherpa N."/>
            <person name="Shi L."/>
            <person name="Shih D."/>
            <person name="Sparrow T."/>
            <person name="Spaulding J."/>
            <person name="Stalker J."/>
            <person name="Stange-Thomann N."/>
            <person name="Stavropoulos S."/>
            <person name="Stone C."/>
            <person name="Strader C."/>
            <person name="Tesfaye S."/>
            <person name="Thomson T."/>
            <person name="Thoulutsang Y."/>
            <person name="Thoulutsang D."/>
            <person name="Topham K."/>
            <person name="Topping I."/>
            <person name="Tsamla T."/>
            <person name="Vassiliev H."/>
            <person name="Vo A."/>
            <person name="Wangchuk T."/>
            <person name="Wangdi T."/>
            <person name="Weiand M."/>
            <person name="Wilkinson J."/>
            <person name="Wilson A."/>
            <person name="Yadav S."/>
            <person name="Young G."/>
            <person name="Yu Q."/>
            <person name="Zembek L."/>
            <person name="Zhong D."/>
            <person name="Zimmer A."/>
            <person name="Zwirko Z."/>
            <person name="Jaffe D.B."/>
            <person name="Alvarez P."/>
            <person name="Brockman W."/>
            <person name="Butler J."/>
            <person name="Chin C."/>
            <person name="Gnerre S."/>
            <person name="Grabherr M."/>
            <person name="Kleber M."/>
            <person name="Mauceli E."/>
            <person name="MacCallum I."/>
        </authorList>
    </citation>
    <scope>NUCLEOTIDE SEQUENCE [LARGE SCALE GENOMIC DNA]</scope>
    <source>
        <strain evidence="3">Tucson 14024-0371.13</strain>
    </source>
</reference>
<evidence type="ECO:0000313" key="2">
    <source>
        <dbReference type="EMBL" id="KPU76467.1"/>
    </source>
</evidence>
<name>A0A0P8YBW5_DROAN</name>
<organism evidence="2 3">
    <name type="scientific">Drosophila ananassae</name>
    <name type="common">Fruit fly</name>
    <dbReference type="NCBI Taxonomy" id="7217"/>
    <lineage>
        <taxon>Eukaryota</taxon>
        <taxon>Metazoa</taxon>
        <taxon>Ecdysozoa</taxon>
        <taxon>Arthropoda</taxon>
        <taxon>Hexapoda</taxon>
        <taxon>Insecta</taxon>
        <taxon>Pterygota</taxon>
        <taxon>Neoptera</taxon>
        <taxon>Endopterygota</taxon>
        <taxon>Diptera</taxon>
        <taxon>Brachycera</taxon>
        <taxon>Muscomorpha</taxon>
        <taxon>Ephydroidea</taxon>
        <taxon>Drosophilidae</taxon>
        <taxon>Drosophila</taxon>
        <taxon>Sophophora</taxon>
    </lineage>
</organism>
<feature type="compositionally biased region" description="Polar residues" evidence="1">
    <location>
        <begin position="1"/>
        <end position="11"/>
    </location>
</feature>
<feature type="region of interest" description="Disordered" evidence="1">
    <location>
        <begin position="1"/>
        <end position="27"/>
    </location>
</feature>
<keyword evidence="3" id="KW-1185">Reference proteome</keyword>
<dbReference type="GeneID" id="26515085"/>
<evidence type="ECO:0000256" key="1">
    <source>
        <dbReference type="SAM" id="MobiDB-lite"/>
    </source>
</evidence>
<dbReference type="KEGG" id="dan:26515085"/>
<dbReference type="EMBL" id="CH902619">
    <property type="protein sequence ID" value="KPU76467.1"/>
    <property type="molecule type" value="Genomic_DNA"/>
</dbReference>
<proteinExistence type="predicted"/>
<protein>
    <submittedName>
        <fullName evidence="2">Uncharacterized protein</fullName>
    </submittedName>
</protein>